<evidence type="ECO:0000256" key="3">
    <source>
        <dbReference type="ARBA" id="ARBA00022679"/>
    </source>
</evidence>
<sequence>MNNIFIVIVHFGKPELTQDCLRSIYQSPQATWSTIIINNSPDCNLNGIISPFQGVSTVNPGKNLGFAAANNLGIRSALKKGARILILLNNDTIAGENLIPILADFAGKNPDTGIVSPKIYFAPGYEYHPERYGKKDLGKVIWYAGGVIDWKNMYASHIGVDEVDNPGLNPSRKTDFATGCCMLINREVVEKTGLIDEKYFLYYEDVAYSQKAIKSGFKVSYCPKAHLWHKNARSSGPGSSVHIYYQSRNRLYFGMKYAPWKTKIALVRESLRKLSEGGIESGAVIDFYIGRMGKGRLK</sequence>
<name>A0A1F5Z265_9BACT</name>
<comment type="caution">
    <text evidence="4">The sequence shown here is derived from an EMBL/GenBank/DDBJ whole genome shotgun (WGS) entry which is preliminary data.</text>
</comment>
<dbReference type="Proteomes" id="UP000177354">
    <property type="component" value="Unassembled WGS sequence"/>
</dbReference>
<evidence type="ECO:0000313" key="5">
    <source>
        <dbReference type="Proteomes" id="UP000177354"/>
    </source>
</evidence>
<dbReference type="PANTHER" id="PTHR43179">
    <property type="entry name" value="RHAMNOSYLTRANSFERASE WBBL"/>
    <property type="match status" value="1"/>
</dbReference>
<dbReference type="Pfam" id="PF13641">
    <property type="entry name" value="Glyco_tranf_2_3"/>
    <property type="match status" value="1"/>
</dbReference>
<dbReference type="GO" id="GO:0016757">
    <property type="term" value="F:glycosyltransferase activity"/>
    <property type="evidence" value="ECO:0007669"/>
    <property type="project" value="UniProtKB-KW"/>
</dbReference>
<comment type="similarity">
    <text evidence="1">Belongs to the glycosyltransferase 2 family.</text>
</comment>
<evidence type="ECO:0000256" key="2">
    <source>
        <dbReference type="ARBA" id="ARBA00022676"/>
    </source>
</evidence>
<dbReference type="EMBL" id="MFJF01000015">
    <property type="protein sequence ID" value="OGG06424.1"/>
    <property type="molecule type" value="Genomic_DNA"/>
</dbReference>
<dbReference type="SUPFAM" id="SSF53448">
    <property type="entry name" value="Nucleotide-diphospho-sugar transferases"/>
    <property type="match status" value="1"/>
</dbReference>
<dbReference type="Gene3D" id="3.90.550.10">
    <property type="entry name" value="Spore Coat Polysaccharide Biosynthesis Protein SpsA, Chain A"/>
    <property type="match status" value="1"/>
</dbReference>
<accession>A0A1F5Z265</accession>
<dbReference type="AlphaFoldDB" id="A0A1F5Z265"/>
<keyword evidence="3" id="KW-0808">Transferase</keyword>
<dbReference type="PANTHER" id="PTHR43179:SF12">
    <property type="entry name" value="GALACTOFURANOSYLTRANSFERASE GLFT2"/>
    <property type="match status" value="1"/>
</dbReference>
<reference evidence="4 5" key="1">
    <citation type="journal article" date="2016" name="Nat. Commun.">
        <title>Thousands of microbial genomes shed light on interconnected biogeochemical processes in an aquifer system.</title>
        <authorList>
            <person name="Anantharaman K."/>
            <person name="Brown C.T."/>
            <person name="Hug L.A."/>
            <person name="Sharon I."/>
            <person name="Castelle C.J."/>
            <person name="Probst A.J."/>
            <person name="Thomas B.C."/>
            <person name="Singh A."/>
            <person name="Wilkins M.J."/>
            <person name="Karaoz U."/>
            <person name="Brodie E.L."/>
            <person name="Williams K.H."/>
            <person name="Hubbard S.S."/>
            <person name="Banfield J.F."/>
        </authorList>
    </citation>
    <scope>NUCLEOTIDE SEQUENCE [LARGE SCALE GENOMIC DNA]</scope>
</reference>
<evidence type="ECO:0000313" key="4">
    <source>
        <dbReference type="EMBL" id="OGG06424.1"/>
    </source>
</evidence>
<organism evidence="4 5">
    <name type="scientific">Candidatus Gottesmanbacteria bacterium RIFCSPHIGHO2_01_FULL_40_15</name>
    <dbReference type="NCBI Taxonomy" id="1798376"/>
    <lineage>
        <taxon>Bacteria</taxon>
        <taxon>Candidatus Gottesmaniibacteriota</taxon>
    </lineage>
</organism>
<keyword evidence="2" id="KW-0328">Glycosyltransferase</keyword>
<evidence type="ECO:0008006" key="6">
    <source>
        <dbReference type="Google" id="ProtNLM"/>
    </source>
</evidence>
<dbReference type="CDD" id="cd04186">
    <property type="entry name" value="GT_2_like_c"/>
    <property type="match status" value="1"/>
</dbReference>
<protein>
    <recommendedName>
        <fullName evidence="6">Glycosyltransferase 2-like domain-containing protein</fullName>
    </recommendedName>
</protein>
<dbReference type="InterPro" id="IPR029044">
    <property type="entry name" value="Nucleotide-diphossugar_trans"/>
</dbReference>
<gene>
    <name evidence="4" type="ORF">A2777_05595</name>
</gene>
<proteinExistence type="inferred from homology"/>
<evidence type="ECO:0000256" key="1">
    <source>
        <dbReference type="ARBA" id="ARBA00006739"/>
    </source>
</evidence>